<organism evidence="5 6">
    <name type="scientific">Hibiscus trionum</name>
    <name type="common">Flower of an hour</name>
    <dbReference type="NCBI Taxonomy" id="183268"/>
    <lineage>
        <taxon>Eukaryota</taxon>
        <taxon>Viridiplantae</taxon>
        <taxon>Streptophyta</taxon>
        <taxon>Embryophyta</taxon>
        <taxon>Tracheophyta</taxon>
        <taxon>Spermatophyta</taxon>
        <taxon>Magnoliopsida</taxon>
        <taxon>eudicotyledons</taxon>
        <taxon>Gunneridae</taxon>
        <taxon>Pentapetalae</taxon>
        <taxon>rosids</taxon>
        <taxon>malvids</taxon>
        <taxon>Malvales</taxon>
        <taxon>Malvaceae</taxon>
        <taxon>Malvoideae</taxon>
        <taxon>Hibiscus</taxon>
    </lineage>
</organism>
<evidence type="ECO:0000256" key="3">
    <source>
        <dbReference type="ARBA" id="ARBA00023242"/>
    </source>
</evidence>
<gene>
    <name evidence="5" type="ORF">HRI_004953000</name>
</gene>
<dbReference type="OrthoDB" id="18703at2759"/>
<dbReference type="PANTHER" id="PTHR35739:SF1">
    <property type="entry name" value="OS01G0861700 PROTEIN"/>
    <property type="match status" value="1"/>
</dbReference>
<feature type="compositionally biased region" description="Low complexity" evidence="4">
    <location>
        <begin position="260"/>
        <end position="269"/>
    </location>
</feature>
<feature type="region of interest" description="Disordered" evidence="4">
    <location>
        <begin position="223"/>
        <end position="269"/>
    </location>
</feature>
<dbReference type="AlphaFoldDB" id="A0A9W7JHE6"/>
<keyword evidence="6" id="KW-1185">Reference proteome</keyword>
<dbReference type="EMBL" id="BSYR01000065">
    <property type="protein sequence ID" value="GMJ12838.1"/>
    <property type="molecule type" value="Genomic_DNA"/>
</dbReference>
<dbReference type="GO" id="GO:0030688">
    <property type="term" value="C:preribosome, small subunit precursor"/>
    <property type="evidence" value="ECO:0007669"/>
    <property type="project" value="InterPro"/>
</dbReference>
<comment type="similarity">
    <text evidence="2">Belongs to the SLX9 family.</text>
</comment>
<name>A0A9W7JHE6_HIBTR</name>
<comment type="subcellular location">
    <subcellularLocation>
        <location evidence="1">Nucleus</location>
        <location evidence="1">Nucleolus</location>
    </subcellularLocation>
</comment>
<sequence length="269" mass="30374">MNGIKEDMKSIGVMDYGGPAYKEGLSNLSDRLKSFSKHCKEYFEEEEEDLLPLVEAAELSGEEEMRVFEECFNAMRATHSHLFNFFLEGLIPSEAMEYVDLMMKCSDKQHKASLFQIVSNAKPDSSSKSDKKFDKKLQFYAKVRDTVASLTTKKDIRKKKLQSRQKKLKAYDLSALSEFLPELKASNQPTPANDFKLSCKSRLKEGKQLNAVLEHPAFQADPLAAIHQHLQNTQPVADEKPKKKANKNGGKKKKNKKSKASSGSQSMDI</sequence>
<dbReference type="GO" id="GO:0030686">
    <property type="term" value="C:90S preribosome"/>
    <property type="evidence" value="ECO:0007669"/>
    <property type="project" value="InterPro"/>
</dbReference>
<reference evidence="5" key="1">
    <citation type="submission" date="2023-05" db="EMBL/GenBank/DDBJ databases">
        <title>Genome and transcriptome analyses reveal genes involved in the formation of fine ridges on petal epidermal cells in Hibiscus trionum.</title>
        <authorList>
            <person name="Koshimizu S."/>
            <person name="Masuda S."/>
            <person name="Ishii T."/>
            <person name="Shirasu K."/>
            <person name="Hoshino A."/>
            <person name="Arita M."/>
        </authorList>
    </citation>
    <scope>NUCLEOTIDE SEQUENCE</scope>
    <source>
        <strain evidence="5">Hamamatsu line</strain>
    </source>
</reference>
<dbReference type="Pfam" id="PF15341">
    <property type="entry name" value="SLX9"/>
    <property type="match status" value="1"/>
</dbReference>
<evidence type="ECO:0000313" key="6">
    <source>
        <dbReference type="Proteomes" id="UP001165190"/>
    </source>
</evidence>
<dbReference type="Proteomes" id="UP001165190">
    <property type="component" value="Unassembled WGS sequence"/>
</dbReference>
<evidence type="ECO:0000256" key="4">
    <source>
        <dbReference type="SAM" id="MobiDB-lite"/>
    </source>
</evidence>
<evidence type="ECO:0000313" key="5">
    <source>
        <dbReference type="EMBL" id="GMJ12838.1"/>
    </source>
</evidence>
<dbReference type="GO" id="GO:0000462">
    <property type="term" value="P:maturation of SSU-rRNA from tricistronic rRNA transcript (SSU-rRNA, 5.8S rRNA, LSU-rRNA)"/>
    <property type="evidence" value="ECO:0007669"/>
    <property type="project" value="InterPro"/>
</dbReference>
<keyword evidence="3" id="KW-0539">Nucleus</keyword>
<dbReference type="InterPro" id="IPR028160">
    <property type="entry name" value="Slx9-like"/>
</dbReference>
<protein>
    <submittedName>
        <fullName evidence="5">Uncharacterized protein</fullName>
    </submittedName>
</protein>
<evidence type="ECO:0000256" key="1">
    <source>
        <dbReference type="ARBA" id="ARBA00004604"/>
    </source>
</evidence>
<dbReference type="PANTHER" id="PTHR35739">
    <property type="entry name" value="OS01G0861700 PROTEIN"/>
    <property type="match status" value="1"/>
</dbReference>
<comment type="caution">
    <text evidence="5">The sequence shown here is derived from an EMBL/GenBank/DDBJ whole genome shotgun (WGS) entry which is preliminary data.</text>
</comment>
<proteinExistence type="inferred from homology"/>
<accession>A0A9W7JHE6</accession>
<dbReference type="GO" id="GO:0005730">
    <property type="term" value="C:nucleolus"/>
    <property type="evidence" value="ECO:0007669"/>
    <property type="project" value="UniProtKB-SubCell"/>
</dbReference>
<feature type="compositionally biased region" description="Basic residues" evidence="4">
    <location>
        <begin position="242"/>
        <end position="259"/>
    </location>
</feature>
<evidence type="ECO:0000256" key="2">
    <source>
        <dbReference type="ARBA" id="ARBA00011022"/>
    </source>
</evidence>